<evidence type="ECO:0000256" key="3">
    <source>
        <dbReference type="ARBA" id="ARBA00022989"/>
    </source>
</evidence>
<evidence type="ECO:0000313" key="7">
    <source>
        <dbReference type="EMBL" id="MDQ2587885.1"/>
    </source>
</evidence>
<organism evidence="7 8">
    <name type="scientific">Saccharothrix yanglingensis</name>
    <dbReference type="NCBI Taxonomy" id="659496"/>
    <lineage>
        <taxon>Bacteria</taxon>
        <taxon>Bacillati</taxon>
        <taxon>Actinomycetota</taxon>
        <taxon>Actinomycetes</taxon>
        <taxon>Pseudonocardiales</taxon>
        <taxon>Pseudonocardiaceae</taxon>
        <taxon>Saccharothrix</taxon>
    </lineage>
</organism>
<name>A0ABU0X6Z5_9PSEU</name>
<dbReference type="PANTHER" id="PTHR43847:SF1">
    <property type="entry name" value="BLL3993 PROTEIN"/>
    <property type="match status" value="1"/>
</dbReference>
<sequence length="193" mass="20454">MGTGEPPDAPRPAPSSPGPASPASSGPAPAGTPPPGAARDRTVAVSLVAAQFALLVILVLSRPRWAPPPPLRWTGLVLVALGLVAMAATAATLRRGLTPSPLPNDHAVLRTTGPYRFVRHPMYTGLLITALGWTLASPGPVRACALLALAVLLGIKARWEETRLARRFPDYPAYARRVPRLIPGFRPRTTHDR</sequence>
<evidence type="ECO:0000256" key="2">
    <source>
        <dbReference type="ARBA" id="ARBA00022692"/>
    </source>
</evidence>
<dbReference type="Gene3D" id="1.20.120.1630">
    <property type="match status" value="1"/>
</dbReference>
<evidence type="ECO:0000256" key="5">
    <source>
        <dbReference type="SAM" id="MobiDB-lite"/>
    </source>
</evidence>
<dbReference type="PANTHER" id="PTHR43847">
    <property type="entry name" value="BLL3993 PROTEIN"/>
    <property type="match status" value="1"/>
</dbReference>
<evidence type="ECO:0000256" key="4">
    <source>
        <dbReference type="ARBA" id="ARBA00023136"/>
    </source>
</evidence>
<proteinExistence type="predicted"/>
<dbReference type="Proteomes" id="UP001225605">
    <property type="component" value="Unassembled WGS sequence"/>
</dbReference>
<comment type="subcellular location">
    <subcellularLocation>
        <location evidence="1">Endomembrane system</location>
        <topology evidence="1">Multi-pass membrane protein</topology>
    </subcellularLocation>
</comment>
<evidence type="ECO:0000313" key="8">
    <source>
        <dbReference type="Proteomes" id="UP001225605"/>
    </source>
</evidence>
<keyword evidence="8" id="KW-1185">Reference proteome</keyword>
<feature type="transmembrane region" description="Helical" evidence="6">
    <location>
        <begin position="140"/>
        <end position="159"/>
    </location>
</feature>
<keyword evidence="3 6" id="KW-1133">Transmembrane helix</keyword>
<gene>
    <name evidence="7" type="ORF">CKY47_28635</name>
</gene>
<keyword evidence="7" id="KW-0808">Transferase</keyword>
<keyword evidence="2 6" id="KW-0812">Transmembrane</keyword>
<keyword evidence="7" id="KW-0489">Methyltransferase</keyword>
<feature type="transmembrane region" description="Helical" evidence="6">
    <location>
        <begin position="73"/>
        <end position="93"/>
    </location>
</feature>
<reference evidence="7 8" key="1">
    <citation type="submission" date="2017-06" db="EMBL/GenBank/DDBJ databases">
        <title>Cultured bacterium strain Saccharothrix yanglingensis Hhs.015.</title>
        <authorList>
            <person name="Xia Y."/>
        </authorList>
    </citation>
    <scope>NUCLEOTIDE SEQUENCE [LARGE SCALE GENOMIC DNA]</scope>
    <source>
        <strain evidence="7 8">Hhs.015</strain>
    </source>
</reference>
<accession>A0ABU0X6Z5</accession>
<comment type="caution">
    <text evidence="7">The sequence shown here is derived from an EMBL/GenBank/DDBJ whole genome shotgun (WGS) entry which is preliminary data.</text>
</comment>
<dbReference type="EMBL" id="NSDM01000014">
    <property type="protein sequence ID" value="MDQ2587885.1"/>
    <property type="molecule type" value="Genomic_DNA"/>
</dbReference>
<dbReference type="InterPro" id="IPR007318">
    <property type="entry name" value="Phopholipid_MeTrfase"/>
</dbReference>
<dbReference type="RefSeq" id="WP_306749498.1">
    <property type="nucleotide sequence ID" value="NZ_NSDM01000014.1"/>
</dbReference>
<dbReference type="Pfam" id="PF04191">
    <property type="entry name" value="PEMT"/>
    <property type="match status" value="1"/>
</dbReference>
<dbReference type="GO" id="GO:0008168">
    <property type="term" value="F:methyltransferase activity"/>
    <property type="evidence" value="ECO:0007669"/>
    <property type="project" value="UniProtKB-KW"/>
</dbReference>
<evidence type="ECO:0000256" key="6">
    <source>
        <dbReference type="SAM" id="Phobius"/>
    </source>
</evidence>
<keyword evidence="4 6" id="KW-0472">Membrane</keyword>
<protein>
    <submittedName>
        <fullName evidence="7">Isoprenylcysteine carboxyl methyltransferase</fullName>
    </submittedName>
</protein>
<dbReference type="GO" id="GO:0032259">
    <property type="term" value="P:methylation"/>
    <property type="evidence" value="ECO:0007669"/>
    <property type="project" value="UniProtKB-KW"/>
</dbReference>
<evidence type="ECO:0000256" key="1">
    <source>
        <dbReference type="ARBA" id="ARBA00004127"/>
    </source>
</evidence>
<feature type="transmembrane region" description="Helical" evidence="6">
    <location>
        <begin position="43"/>
        <end position="61"/>
    </location>
</feature>
<dbReference type="InterPro" id="IPR052527">
    <property type="entry name" value="Metal_cation-efflux_comp"/>
</dbReference>
<feature type="region of interest" description="Disordered" evidence="5">
    <location>
        <begin position="1"/>
        <end position="38"/>
    </location>
</feature>
<feature type="compositionally biased region" description="Pro residues" evidence="5">
    <location>
        <begin position="7"/>
        <end position="20"/>
    </location>
</feature>